<dbReference type="GO" id="GO:0005085">
    <property type="term" value="F:guanyl-nucleotide exchange factor activity"/>
    <property type="evidence" value="ECO:0007669"/>
    <property type="project" value="TreeGrafter"/>
</dbReference>
<dbReference type="GO" id="GO:0005737">
    <property type="term" value="C:cytoplasm"/>
    <property type="evidence" value="ECO:0007669"/>
    <property type="project" value="TreeGrafter"/>
</dbReference>
<gene>
    <name evidence="2" type="ORF">EI684_08725</name>
</gene>
<dbReference type="Gene3D" id="2.60.120.380">
    <property type="match status" value="1"/>
</dbReference>
<feature type="compositionally biased region" description="Polar residues" evidence="1">
    <location>
        <begin position="926"/>
        <end position="938"/>
    </location>
</feature>
<sequence length="1053" mass="110915">MPSDLGVVSQVSASGSYVCAITDMGLLHCWGNNRYGQTDVPSDLSMVRQVSTGWAHICAITEAGSLRCWGNNENGQTSIPSGISTVSQVGVGEEHTCALTDVGALYCWGANGNGQTNIPSGLGTVSQVSTGGYHTCAVTEAGALHCWGDNEYGQTDVPTALGTVSQISAGGYHTCARTESGTLHCWGANESGQTNVPSGLGAVSQVSAGGYHTCARTDGGSLRCWGNNENGQADIPSGLGTVSHVSATWNNTCAITANGTLHCWGEDLFGQTTIPRDPLRVVTASVSGRVTLNNTGLAGVTISDGTRTAITDSNGNYTLSGLPAGSYTLTPTRSGYTFSPTSRNVTVSGNLTGQNFTATEQQAATYSVRGRITTNDGTALAGVTISDGTRTTTSDSNGNYTLSGLPAGSYTLTPTRSGYTFSPTSRNVTVSGNLTGQDFTATEQPAATYSVSGRITTNNGTALAGVIVSAGGRAATSDGAGRYRISGLAAGNYRLTASLNGYGFSPSSRSVDVAAPVSGQDFVATRIATSEAFDITVSLYNNPVGAQRIPYEEMMRYFADGVFEMSNGAHKLRTVTIYPNGGRRGRADVQWIASCWPNAHIAGYGNDVLRIEMCDTFSWVNFLQAHEDGGYVLAHEWGHYFYALYDEYQANRNCDPQRPNSPCVNDTPVSESIMNSQWEATGGHFAWLNFSTALNNTRNTSQHRMYRASGWETLVRSPTLDPRDGVLRNYPLRPYFPALAGVAPAAGRAPRIDLVPGHTARSELSIVWAASSANLGDTNNDIVANVSLLDGGVVNYPHPIRMIALAQRTRPIARAVVEGELLAPDGSRTPFTLRDDGVAPDATAHDGIYSAVINHTQDGTHTLRVHFSNPNGSAEEIFDSGVAVSPPPGVTAPQLPAPQPIAADFTAVAEVEFTVMGTQADDHGDTAQTATNLPSNNDDLAGKIDRPDDLDLFRITATEAGRLVVRISDLAFGMQPRVRILAADGTTERANVTWSGTGPLVAEVLVQAGDLIYAEVSHVDANAVGGIYNISVGSPLEGESSRDYGVYLPLVRR</sequence>
<dbReference type="PANTHER" id="PTHR45982">
    <property type="entry name" value="REGULATOR OF CHROMOSOME CONDENSATION"/>
    <property type="match status" value="1"/>
</dbReference>
<name>A0A426U1T4_9CHLR</name>
<evidence type="ECO:0008006" key="4">
    <source>
        <dbReference type="Google" id="ProtNLM"/>
    </source>
</evidence>
<evidence type="ECO:0000256" key="1">
    <source>
        <dbReference type="SAM" id="MobiDB-lite"/>
    </source>
</evidence>
<evidence type="ECO:0000313" key="3">
    <source>
        <dbReference type="Proteomes" id="UP000280307"/>
    </source>
</evidence>
<dbReference type="SUPFAM" id="SSF49452">
    <property type="entry name" value="Starch-binding domain-like"/>
    <property type="match status" value="3"/>
</dbReference>
<dbReference type="Gene3D" id="2.60.40.1120">
    <property type="entry name" value="Carboxypeptidase-like, regulatory domain"/>
    <property type="match status" value="3"/>
</dbReference>
<dbReference type="PANTHER" id="PTHR45982:SF1">
    <property type="entry name" value="REGULATOR OF CHROMOSOME CONDENSATION"/>
    <property type="match status" value="1"/>
</dbReference>
<dbReference type="InterPro" id="IPR051553">
    <property type="entry name" value="Ran_GTPase-activating"/>
</dbReference>
<protein>
    <recommendedName>
        <fullName evidence="4">Carboxypeptidase regulatory-like domain-containing protein</fullName>
    </recommendedName>
</protein>
<proteinExistence type="predicted"/>
<reference evidence="2 3" key="1">
    <citation type="submission" date="2018-12" db="EMBL/GenBank/DDBJ databases">
        <title>Genome Sequence of Candidatus Viridilinea halotolerans isolated from saline sulfide-rich spring.</title>
        <authorList>
            <person name="Grouzdev D.S."/>
            <person name="Burganskaya E.I."/>
            <person name="Krutkina M.S."/>
            <person name="Sukhacheva M.V."/>
            <person name="Gorlenko V.M."/>
        </authorList>
    </citation>
    <scope>NUCLEOTIDE SEQUENCE [LARGE SCALE GENOMIC DNA]</scope>
    <source>
        <strain evidence="2">Chok-6</strain>
    </source>
</reference>
<dbReference type="PROSITE" id="PS50012">
    <property type="entry name" value="RCC1_3"/>
    <property type="match status" value="5"/>
</dbReference>
<dbReference type="GO" id="GO:0030246">
    <property type="term" value="F:carbohydrate binding"/>
    <property type="evidence" value="ECO:0007669"/>
    <property type="project" value="InterPro"/>
</dbReference>
<accession>A0A426U1T4</accession>
<dbReference type="Gene3D" id="2.130.10.30">
    <property type="entry name" value="Regulator of chromosome condensation 1/beta-lactamase-inhibitor protein II"/>
    <property type="match status" value="2"/>
</dbReference>
<dbReference type="Pfam" id="PF13540">
    <property type="entry name" value="RCC1_2"/>
    <property type="match status" value="7"/>
</dbReference>
<organism evidence="2 3">
    <name type="scientific">Candidatus Viridilinea halotolerans</name>
    <dbReference type="NCBI Taxonomy" id="2491704"/>
    <lineage>
        <taxon>Bacteria</taxon>
        <taxon>Bacillati</taxon>
        <taxon>Chloroflexota</taxon>
        <taxon>Chloroflexia</taxon>
        <taxon>Chloroflexales</taxon>
        <taxon>Chloroflexineae</taxon>
        <taxon>Oscillochloridaceae</taxon>
        <taxon>Candidatus Viridilinea</taxon>
    </lineage>
</organism>
<comment type="caution">
    <text evidence="2">The sequence shown here is derived from an EMBL/GenBank/DDBJ whole genome shotgun (WGS) entry which is preliminary data.</text>
</comment>
<dbReference type="InterPro" id="IPR013784">
    <property type="entry name" value="Carb-bd-like_fold"/>
</dbReference>
<dbReference type="NCBIfam" id="NF041940">
    <property type="entry name" value="choice_anch_X"/>
    <property type="match status" value="1"/>
</dbReference>
<dbReference type="EMBL" id="RSAS01000338">
    <property type="protein sequence ID" value="RRR73443.1"/>
    <property type="molecule type" value="Genomic_DNA"/>
</dbReference>
<dbReference type="SUPFAM" id="SSF50985">
    <property type="entry name" value="RCC1/BLIP-II"/>
    <property type="match status" value="1"/>
</dbReference>
<dbReference type="InterPro" id="IPR000408">
    <property type="entry name" value="Reg_chr_condens"/>
</dbReference>
<dbReference type="Proteomes" id="UP000280307">
    <property type="component" value="Unassembled WGS sequence"/>
</dbReference>
<evidence type="ECO:0000313" key="2">
    <source>
        <dbReference type="EMBL" id="RRR73443.1"/>
    </source>
</evidence>
<dbReference type="Pfam" id="PF13620">
    <property type="entry name" value="CarboxypepD_reg"/>
    <property type="match status" value="3"/>
</dbReference>
<dbReference type="InterPro" id="IPR009091">
    <property type="entry name" value="RCC1/BLIP-II"/>
</dbReference>
<dbReference type="AlphaFoldDB" id="A0A426U1T4"/>
<feature type="region of interest" description="Disordered" evidence="1">
    <location>
        <begin position="921"/>
        <end position="942"/>
    </location>
</feature>